<dbReference type="GO" id="GO:0061630">
    <property type="term" value="F:ubiquitin protein ligase activity"/>
    <property type="evidence" value="ECO:0007669"/>
    <property type="project" value="UniProtKB-EC"/>
</dbReference>
<keyword evidence="9" id="KW-0862">Zinc</keyword>
<dbReference type="EC" id="2.3.2.27" evidence="3"/>
<evidence type="ECO:0000256" key="8">
    <source>
        <dbReference type="ARBA" id="ARBA00022786"/>
    </source>
</evidence>
<proteinExistence type="predicted"/>
<keyword evidence="6" id="KW-0479">Metal-binding</keyword>
<dbReference type="GO" id="GO:0043122">
    <property type="term" value="P:regulation of canonical NF-kappaB signal transduction"/>
    <property type="evidence" value="ECO:0007669"/>
    <property type="project" value="TreeGrafter"/>
</dbReference>
<dbReference type="Pfam" id="PF08941">
    <property type="entry name" value="USP8_interact"/>
    <property type="match status" value="1"/>
</dbReference>
<evidence type="ECO:0000256" key="4">
    <source>
        <dbReference type="ARBA" id="ARBA00015711"/>
    </source>
</evidence>
<protein>
    <recommendedName>
        <fullName evidence="4">E3 ubiquitin-protein ligase NRDP1</fullName>
        <ecNumber evidence="3">2.3.2.27</ecNumber>
    </recommendedName>
    <alternativeName>
        <fullName evidence="10">RING finger protein 41</fullName>
    </alternativeName>
    <alternativeName>
        <fullName evidence="11">RING-type E3 ubiquitin transferase NRDP1</fullName>
    </alternativeName>
</protein>
<evidence type="ECO:0000259" key="13">
    <source>
        <dbReference type="PROSITE" id="PS50089"/>
    </source>
</evidence>
<dbReference type="SUPFAM" id="SSF49599">
    <property type="entry name" value="TRAF domain-like"/>
    <property type="match status" value="1"/>
</dbReference>
<evidence type="ECO:0000256" key="3">
    <source>
        <dbReference type="ARBA" id="ARBA00012483"/>
    </source>
</evidence>
<dbReference type="SMART" id="SM00184">
    <property type="entry name" value="RING"/>
    <property type="match status" value="1"/>
</dbReference>
<dbReference type="GO" id="GO:0016567">
    <property type="term" value="P:protein ubiquitination"/>
    <property type="evidence" value="ECO:0007669"/>
    <property type="project" value="UniProtKB-UniPathway"/>
</dbReference>
<dbReference type="InterPro" id="IPR017907">
    <property type="entry name" value="Znf_RING_CS"/>
</dbReference>
<reference evidence="14" key="1">
    <citation type="submission" date="2017-10" db="EMBL/GenBank/DDBJ databases">
        <title>Transcriptome Assembly of Sugarcane Aphid Adults.</title>
        <authorList>
            <person name="Scully E.D."/>
            <person name="Palmer N.A."/>
            <person name="Geib S.M."/>
            <person name="Sarath G."/>
            <person name="Sattler S.E."/>
        </authorList>
    </citation>
    <scope>NUCLEOTIDE SEQUENCE</scope>
    <source>
        <tissue evidence="14">Whole body</tissue>
    </source>
</reference>
<evidence type="ECO:0000256" key="10">
    <source>
        <dbReference type="ARBA" id="ARBA00030556"/>
    </source>
</evidence>
<evidence type="ECO:0000256" key="7">
    <source>
        <dbReference type="ARBA" id="ARBA00022771"/>
    </source>
</evidence>
<organism evidence="14">
    <name type="scientific">Melanaphis sacchari</name>
    <dbReference type="NCBI Taxonomy" id="742174"/>
    <lineage>
        <taxon>Eukaryota</taxon>
        <taxon>Metazoa</taxon>
        <taxon>Ecdysozoa</taxon>
        <taxon>Arthropoda</taxon>
        <taxon>Hexapoda</taxon>
        <taxon>Insecta</taxon>
        <taxon>Pterygota</taxon>
        <taxon>Neoptera</taxon>
        <taxon>Paraneoptera</taxon>
        <taxon>Hemiptera</taxon>
        <taxon>Sternorrhyncha</taxon>
        <taxon>Aphidomorpha</taxon>
        <taxon>Aphidoidea</taxon>
        <taxon>Aphididae</taxon>
        <taxon>Aphidini</taxon>
        <taxon>Melanaphis</taxon>
    </lineage>
</organism>
<dbReference type="UniPathway" id="UPA00143"/>
<dbReference type="PROSITE" id="PS00518">
    <property type="entry name" value="ZF_RING_1"/>
    <property type="match status" value="1"/>
</dbReference>
<evidence type="ECO:0000313" key="14">
    <source>
        <dbReference type="EMBL" id="MBW12963.1"/>
    </source>
</evidence>
<dbReference type="EMBL" id="GFXV01001158">
    <property type="protein sequence ID" value="MBW12963.1"/>
    <property type="molecule type" value="Transcribed_RNA"/>
</dbReference>
<gene>
    <name evidence="14" type="primary">Rnf41_0</name>
</gene>
<evidence type="ECO:0000256" key="2">
    <source>
        <dbReference type="ARBA" id="ARBA00004906"/>
    </source>
</evidence>
<dbReference type="PANTHER" id="PTHR10131:SF157">
    <property type="entry name" value="RECEPTOR-ASSOCIATED FACTOR, PUTATIVE-RELATED"/>
    <property type="match status" value="1"/>
</dbReference>
<evidence type="ECO:0000256" key="12">
    <source>
        <dbReference type="PROSITE-ProRule" id="PRU00175"/>
    </source>
</evidence>
<dbReference type="InterPro" id="IPR013083">
    <property type="entry name" value="Znf_RING/FYVE/PHD"/>
</dbReference>
<dbReference type="InterPro" id="IPR015036">
    <property type="entry name" value="NRDP1"/>
</dbReference>
<dbReference type="Pfam" id="PF13923">
    <property type="entry name" value="zf-C3HC4_2"/>
    <property type="match status" value="1"/>
</dbReference>
<dbReference type="AlphaFoldDB" id="A0A2H8TFR5"/>
<evidence type="ECO:0000256" key="6">
    <source>
        <dbReference type="ARBA" id="ARBA00022723"/>
    </source>
</evidence>
<keyword evidence="8" id="KW-0833">Ubl conjugation pathway</keyword>
<comment type="pathway">
    <text evidence="2">Protein modification; protein ubiquitination.</text>
</comment>
<dbReference type="InterPro" id="IPR001841">
    <property type="entry name" value="Znf_RING"/>
</dbReference>
<dbReference type="PANTHER" id="PTHR10131">
    <property type="entry name" value="TNF RECEPTOR ASSOCIATED FACTOR"/>
    <property type="match status" value="1"/>
</dbReference>
<sequence length="315" mass="36237">MGYDIVRFVGEVDEELLCPICTGVLQDPVQAPACEHAFCKGCILEWLLRQSTCPVDRLSVNVLQLRPVPRILKNLLNRLYIICENSNYGCQSVVKLDTLDSHLSECEYNPKRPFPCEQGCGLIIPKDEHKDHNCVKELRELVQKQQQKINEMHQDMATYRYEMTGIKDEMRILKGYVRALRVCNPSVRAVTDELERDEIERWSSSLPQARVTRWGGMISTPDEYLQNNIKQALIESGCPAHILDDLVKNCHERNWPSGLSSLETRQHNRRHYDRYNCKRIPGKQAVIVLPCDNIMVSDDMMSEPGLIMIFAHGIE</sequence>
<comment type="catalytic activity">
    <reaction evidence="1">
        <text>S-ubiquitinyl-[E2 ubiquitin-conjugating enzyme]-L-cysteine + [acceptor protein]-L-lysine = [E2 ubiquitin-conjugating enzyme]-L-cysteine + N(6)-ubiquitinyl-[acceptor protein]-L-lysine.</text>
        <dbReference type="EC" id="2.3.2.27"/>
    </reaction>
</comment>
<evidence type="ECO:0000256" key="9">
    <source>
        <dbReference type="ARBA" id="ARBA00022833"/>
    </source>
</evidence>
<name>A0A2H8TFR5_9HEMI</name>
<dbReference type="Gene3D" id="3.30.40.10">
    <property type="entry name" value="Zinc/RING finger domain, C3HC4 (zinc finger)"/>
    <property type="match status" value="2"/>
</dbReference>
<dbReference type="SUPFAM" id="SSF160088">
    <property type="entry name" value="NRDP1 C-terminal domain-like"/>
    <property type="match status" value="1"/>
</dbReference>
<feature type="domain" description="RING-type" evidence="13">
    <location>
        <begin position="18"/>
        <end position="57"/>
    </location>
</feature>
<dbReference type="SUPFAM" id="SSF57850">
    <property type="entry name" value="RING/U-box"/>
    <property type="match status" value="1"/>
</dbReference>
<dbReference type="GO" id="GO:0008270">
    <property type="term" value="F:zinc ion binding"/>
    <property type="evidence" value="ECO:0007669"/>
    <property type="project" value="UniProtKB-KW"/>
</dbReference>
<keyword evidence="7 12" id="KW-0863">Zinc-finger</keyword>
<dbReference type="InterPro" id="IPR037255">
    <property type="entry name" value="NRDP1_C"/>
</dbReference>
<evidence type="ECO:0000256" key="1">
    <source>
        <dbReference type="ARBA" id="ARBA00000900"/>
    </source>
</evidence>
<dbReference type="OrthoDB" id="1630758at2759"/>
<dbReference type="PROSITE" id="PS50089">
    <property type="entry name" value="ZF_RING_2"/>
    <property type="match status" value="1"/>
</dbReference>
<keyword evidence="5" id="KW-0808">Transferase</keyword>
<accession>A0A2H8TFR5</accession>
<evidence type="ECO:0000256" key="5">
    <source>
        <dbReference type="ARBA" id="ARBA00022679"/>
    </source>
</evidence>
<evidence type="ECO:0000256" key="11">
    <source>
        <dbReference type="ARBA" id="ARBA00031762"/>
    </source>
</evidence>